<evidence type="ECO:0000313" key="9">
    <source>
        <dbReference type="EMBL" id="GFH85601.1"/>
    </source>
</evidence>
<feature type="domain" description="RagB/SusD" evidence="7">
    <location>
        <begin position="336"/>
        <end position="452"/>
    </location>
</feature>
<dbReference type="RefSeq" id="WP_172503681.1">
    <property type="nucleotide sequence ID" value="NZ_BLLS01000015.1"/>
</dbReference>
<evidence type="ECO:0000256" key="4">
    <source>
        <dbReference type="ARBA" id="ARBA00023136"/>
    </source>
</evidence>
<feature type="domain" description="SusD-like N-terminal" evidence="8">
    <location>
        <begin position="21"/>
        <end position="217"/>
    </location>
</feature>
<comment type="subcellular location">
    <subcellularLocation>
        <location evidence="1">Cell outer membrane</location>
    </subcellularLocation>
</comment>
<dbReference type="Proteomes" id="UP000491181">
    <property type="component" value="Unassembled WGS sequence"/>
</dbReference>
<dbReference type="InterPro" id="IPR033985">
    <property type="entry name" value="SusD-like_N"/>
</dbReference>
<sequence>MKKIELMIVVVAMVLLAACDDFIDTVPKGKVIPTTMDDFKSMIIDVTASSVAYPMANVCSDDVFNSNLNGNSSAGKAYYWMEDFYKENEKDPSWNTPYEQMYKMNVVVQYVMDSTEGTPEEKAAILAEAKCWRAYYNWYLQSLYAPAYQAGTASTDLSVPLAQVPDLEAKYSRSTVEQVTNAIWDDLKNAETLLPEDAANGYRPNKAAVYALKARIYFYMCEYDKAAEQAKLALGKNSALNDMRTWSFMSEEMPFVGIINKPLNYRESPEKIWFQETGFNSMLTSYCISDDLQAMYGAADLRFKFWFTNRDRRGDIWEDGRYRYLQELDYSFTVPEMMLIEAEALARKNDTKALDILNNLRIMRFKTEDYTPLTKADGSDLLSIVLAERRRELALSGLRWLDMKRLAKEGRYTKTLVRTLNEVDYKLEPDSKLYVFPIPPQVLSLNSNIIPNDRKQ</sequence>
<evidence type="ECO:0008006" key="11">
    <source>
        <dbReference type="Google" id="ProtNLM"/>
    </source>
</evidence>
<evidence type="ECO:0000313" key="10">
    <source>
        <dbReference type="Proteomes" id="UP000491181"/>
    </source>
</evidence>
<proteinExistence type="inferred from homology"/>
<protein>
    <recommendedName>
        <fullName evidence="11">RagB/SusD family nutrient uptake outer membrane protein</fullName>
    </recommendedName>
</protein>
<keyword evidence="3 6" id="KW-0732">Signal</keyword>
<evidence type="ECO:0000256" key="6">
    <source>
        <dbReference type="SAM" id="SignalP"/>
    </source>
</evidence>
<dbReference type="Pfam" id="PF14322">
    <property type="entry name" value="SusD-like_3"/>
    <property type="match status" value="1"/>
</dbReference>
<evidence type="ECO:0000256" key="1">
    <source>
        <dbReference type="ARBA" id="ARBA00004442"/>
    </source>
</evidence>
<comment type="caution">
    <text evidence="9">The sequence shown here is derived from an EMBL/GenBank/DDBJ whole genome shotgun (WGS) entry which is preliminary data.</text>
</comment>
<evidence type="ECO:0000259" key="8">
    <source>
        <dbReference type="Pfam" id="PF14322"/>
    </source>
</evidence>
<feature type="chain" id="PRO_5029568887" description="RagB/SusD family nutrient uptake outer membrane protein" evidence="6">
    <location>
        <begin position="18"/>
        <end position="456"/>
    </location>
</feature>
<keyword evidence="5" id="KW-0998">Cell outer membrane</keyword>
<dbReference type="InterPro" id="IPR011990">
    <property type="entry name" value="TPR-like_helical_dom_sf"/>
</dbReference>
<gene>
    <name evidence="9" type="ORF">IMSAGC001_01005</name>
</gene>
<dbReference type="SUPFAM" id="SSF48452">
    <property type="entry name" value="TPR-like"/>
    <property type="match status" value="1"/>
</dbReference>
<dbReference type="AlphaFoldDB" id="A0A7J0A0V8"/>
<comment type="similarity">
    <text evidence="2">Belongs to the SusD family.</text>
</comment>
<dbReference type="Gene3D" id="1.25.40.390">
    <property type="match status" value="1"/>
</dbReference>
<dbReference type="Pfam" id="PF07980">
    <property type="entry name" value="SusD_RagB"/>
    <property type="match status" value="1"/>
</dbReference>
<evidence type="ECO:0000256" key="3">
    <source>
        <dbReference type="ARBA" id="ARBA00022729"/>
    </source>
</evidence>
<organism evidence="9 10">
    <name type="scientific">Bacteroides acidifaciens</name>
    <dbReference type="NCBI Taxonomy" id="85831"/>
    <lineage>
        <taxon>Bacteria</taxon>
        <taxon>Pseudomonadati</taxon>
        <taxon>Bacteroidota</taxon>
        <taxon>Bacteroidia</taxon>
        <taxon>Bacteroidales</taxon>
        <taxon>Bacteroidaceae</taxon>
        <taxon>Bacteroides</taxon>
    </lineage>
</organism>
<keyword evidence="4" id="KW-0472">Membrane</keyword>
<reference evidence="9 10" key="1">
    <citation type="journal article" date="2020" name="Microbiome">
        <title>Single-cell genomics of uncultured bacteria reveals dietary fiber responders in the mouse gut microbiota.</title>
        <authorList>
            <person name="Chijiiwa R."/>
            <person name="Hosokawa M."/>
            <person name="Kogawa M."/>
            <person name="Nishikawa Y."/>
            <person name="Ide K."/>
            <person name="Sakanashi C."/>
            <person name="Takahashi K."/>
            <person name="Takeyama H."/>
        </authorList>
    </citation>
    <scope>NUCLEOTIDE SEQUENCE [LARGE SCALE GENOMIC DNA]</scope>
    <source>
        <strain evidence="9">IMSAGC_001</strain>
    </source>
</reference>
<dbReference type="GO" id="GO:0009279">
    <property type="term" value="C:cell outer membrane"/>
    <property type="evidence" value="ECO:0007669"/>
    <property type="project" value="UniProtKB-SubCell"/>
</dbReference>
<evidence type="ECO:0000259" key="7">
    <source>
        <dbReference type="Pfam" id="PF07980"/>
    </source>
</evidence>
<name>A0A7J0A0V8_9BACE</name>
<evidence type="ECO:0000256" key="2">
    <source>
        <dbReference type="ARBA" id="ARBA00006275"/>
    </source>
</evidence>
<dbReference type="InterPro" id="IPR012944">
    <property type="entry name" value="SusD_RagB_dom"/>
</dbReference>
<feature type="signal peptide" evidence="6">
    <location>
        <begin position="1"/>
        <end position="17"/>
    </location>
</feature>
<evidence type="ECO:0000256" key="5">
    <source>
        <dbReference type="ARBA" id="ARBA00023237"/>
    </source>
</evidence>
<dbReference type="PROSITE" id="PS51257">
    <property type="entry name" value="PROKAR_LIPOPROTEIN"/>
    <property type="match status" value="1"/>
</dbReference>
<accession>A0A7J0A0V8</accession>
<dbReference type="EMBL" id="BLLS01000015">
    <property type="protein sequence ID" value="GFH85601.1"/>
    <property type="molecule type" value="Genomic_DNA"/>
</dbReference>